<proteinExistence type="predicted"/>
<comment type="caution">
    <text evidence="2">The sequence shown here is derived from an EMBL/GenBank/DDBJ whole genome shotgun (WGS) entry which is preliminary data.</text>
</comment>
<gene>
    <name evidence="2" type="ORF">CAMGR0001_0734</name>
</gene>
<organism evidence="2 3">
    <name type="scientific">Campylobacter gracilis RM3268</name>
    <dbReference type="NCBI Taxonomy" id="553220"/>
    <lineage>
        <taxon>Bacteria</taxon>
        <taxon>Pseudomonadati</taxon>
        <taxon>Campylobacterota</taxon>
        <taxon>Epsilonproteobacteria</taxon>
        <taxon>Campylobacterales</taxon>
        <taxon>Campylobacteraceae</taxon>
        <taxon>Campylobacter</taxon>
    </lineage>
</organism>
<evidence type="ECO:0000256" key="1">
    <source>
        <dbReference type="SAM" id="MobiDB-lite"/>
    </source>
</evidence>
<sequence length="57" mass="6203">MPTSAPPLKISAPPHTHRRAATSLSTRRRALFLQTLHRSPSRVVCAAALKFRNAKAG</sequence>
<name>C8PFU2_9BACT</name>
<dbReference type="AlphaFoldDB" id="C8PFU2"/>
<reference evidence="2 3" key="1">
    <citation type="submission" date="2009-07" db="EMBL/GenBank/DDBJ databases">
        <authorList>
            <person name="Madupu R."/>
            <person name="Sebastian Y."/>
            <person name="Durkin A.S."/>
            <person name="Torralba M."/>
            <person name="Methe B."/>
            <person name="Sutton G.G."/>
            <person name="Strausberg R.L."/>
            <person name="Nelson K.E."/>
        </authorList>
    </citation>
    <scope>NUCLEOTIDE SEQUENCE [LARGE SCALE GENOMIC DNA]</scope>
    <source>
        <strain evidence="2 3">RM3268</strain>
    </source>
</reference>
<protein>
    <submittedName>
        <fullName evidence="2">Uncharacterized protein</fullName>
    </submittedName>
</protein>
<evidence type="ECO:0000313" key="2">
    <source>
        <dbReference type="EMBL" id="EEV17980.1"/>
    </source>
</evidence>
<feature type="region of interest" description="Disordered" evidence="1">
    <location>
        <begin position="1"/>
        <end position="21"/>
    </location>
</feature>
<accession>C8PFU2</accession>
<dbReference type="EMBL" id="ACYG01000019">
    <property type="protein sequence ID" value="EEV17980.1"/>
    <property type="molecule type" value="Genomic_DNA"/>
</dbReference>
<dbReference type="Proteomes" id="UP000005709">
    <property type="component" value="Unassembled WGS sequence"/>
</dbReference>
<keyword evidence="3" id="KW-1185">Reference proteome</keyword>
<evidence type="ECO:0000313" key="3">
    <source>
        <dbReference type="Proteomes" id="UP000005709"/>
    </source>
</evidence>